<feature type="region of interest" description="Disordered" evidence="1">
    <location>
        <begin position="1"/>
        <end position="58"/>
    </location>
</feature>
<reference evidence="3 4" key="1">
    <citation type="journal article" date="2014" name="Int. J. Syst. Evol. Microbiol.">
        <title>Arthrobacter pityocampae sp. nov., isolated from Thaumetopoea pityocampa (Lep., Thaumetopoeidae).</title>
        <authorList>
            <person name="Ince I.A."/>
            <person name="Demirbag Z."/>
            <person name="Kati H."/>
        </authorList>
    </citation>
    <scope>NUCLEOTIDE SEQUENCE [LARGE SCALE GENOMIC DNA]</scope>
    <source>
        <strain evidence="3 4">Tp2</strain>
    </source>
</reference>
<sequence length="172" mass="17875">MRPRPGSGSTARWTAQTSVVSASARAGSRGGWPRPSPPSSGPGTAPPPSPPEVPDYSGPLQQELRVVRSEPRQAWHAVTRDPAHGNISGAGYSFHPAGIAGLHRLGGIHHLEVLPAYQRQGLATALLSATARAAGEAGAEDLAVNATPQGYAFLSRRGFTLLGRGKTFVLGF</sequence>
<feature type="compositionally biased region" description="Pro residues" evidence="1">
    <location>
        <begin position="34"/>
        <end position="53"/>
    </location>
</feature>
<dbReference type="CDD" id="cd04301">
    <property type="entry name" value="NAT_SF"/>
    <property type="match status" value="1"/>
</dbReference>
<dbReference type="InterPro" id="IPR016181">
    <property type="entry name" value="Acyl_CoA_acyltransferase"/>
</dbReference>
<dbReference type="Pfam" id="PF13673">
    <property type="entry name" value="Acetyltransf_10"/>
    <property type="match status" value="1"/>
</dbReference>
<evidence type="ECO:0000256" key="1">
    <source>
        <dbReference type="SAM" id="MobiDB-lite"/>
    </source>
</evidence>
<dbReference type="EMBL" id="PRKW01000002">
    <property type="protein sequence ID" value="PPB50103.1"/>
    <property type="molecule type" value="Genomic_DNA"/>
</dbReference>
<comment type="caution">
    <text evidence="3">The sequence shown here is derived from an EMBL/GenBank/DDBJ whole genome shotgun (WGS) entry which is preliminary data.</text>
</comment>
<accession>A0A2S5IZY8</accession>
<proteinExistence type="predicted"/>
<gene>
    <name evidence="3" type="ORF">C4K88_05380</name>
</gene>
<dbReference type="InterPro" id="IPR000182">
    <property type="entry name" value="GNAT_dom"/>
</dbReference>
<feature type="compositionally biased region" description="Low complexity" evidence="1">
    <location>
        <begin position="18"/>
        <end position="33"/>
    </location>
</feature>
<keyword evidence="4" id="KW-1185">Reference proteome</keyword>
<dbReference type="GO" id="GO:0016747">
    <property type="term" value="F:acyltransferase activity, transferring groups other than amino-acyl groups"/>
    <property type="evidence" value="ECO:0007669"/>
    <property type="project" value="InterPro"/>
</dbReference>
<protein>
    <recommendedName>
        <fullName evidence="2">N-acetyltransferase domain-containing protein</fullName>
    </recommendedName>
</protein>
<dbReference type="Gene3D" id="3.40.630.30">
    <property type="match status" value="1"/>
</dbReference>
<evidence type="ECO:0000259" key="2">
    <source>
        <dbReference type="PROSITE" id="PS51186"/>
    </source>
</evidence>
<dbReference type="Proteomes" id="UP000239297">
    <property type="component" value="Unassembled WGS sequence"/>
</dbReference>
<evidence type="ECO:0000313" key="4">
    <source>
        <dbReference type="Proteomes" id="UP000239297"/>
    </source>
</evidence>
<evidence type="ECO:0000313" key="3">
    <source>
        <dbReference type="EMBL" id="PPB50103.1"/>
    </source>
</evidence>
<name>A0A2S5IZY8_9MICC</name>
<feature type="domain" description="N-acetyltransferase" evidence="2">
    <location>
        <begin position="46"/>
        <end position="172"/>
    </location>
</feature>
<feature type="compositionally biased region" description="Polar residues" evidence="1">
    <location>
        <begin position="7"/>
        <end position="17"/>
    </location>
</feature>
<dbReference type="PROSITE" id="PS51186">
    <property type="entry name" value="GNAT"/>
    <property type="match status" value="1"/>
</dbReference>
<dbReference type="AlphaFoldDB" id="A0A2S5IZY8"/>
<dbReference type="OrthoDB" id="4924957at2"/>
<dbReference type="SUPFAM" id="SSF55729">
    <property type="entry name" value="Acyl-CoA N-acyltransferases (Nat)"/>
    <property type="match status" value="1"/>
</dbReference>
<organism evidence="3 4">
    <name type="scientific">Arthrobacter pityocampae</name>
    <dbReference type="NCBI Taxonomy" id="547334"/>
    <lineage>
        <taxon>Bacteria</taxon>
        <taxon>Bacillati</taxon>
        <taxon>Actinomycetota</taxon>
        <taxon>Actinomycetes</taxon>
        <taxon>Micrococcales</taxon>
        <taxon>Micrococcaceae</taxon>
        <taxon>Arthrobacter</taxon>
    </lineage>
</organism>